<dbReference type="Proteomes" id="UP001519460">
    <property type="component" value="Unassembled WGS sequence"/>
</dbReference>
<evidence type="ECO:0000313" key="3">
    <source>
        <dbReference type="Proteomes" id="UP001519460"/>
    </source>
</evidence>
<feature type="domain" description="THAP9-like helix-turn-helix" evidence="1">
    <location>
        <begin position="7"/>
        <end position="59"/>
    </location>
</feature>
<dbReference type="Pfam" id="PF12017">
    <property type="entry name" value="Tnp_P_element"/>
    <property type="match status" value="1"/>
</dbReference>
<sequence length="98" mass="11245">MMGHHMSEKQLMKSKAGGTYHPALKAFALTLQFYSTKAYEYVRRTFGLGLPHLNTIRRWFRSVDGKAGFSKEVLLSLERKVEEARSYGKEVLCSLMLD</sequence>
<keyword evidence="3" id="KW-1185">Reference proteome</keyword>
<evidence type="ECO:0000313" key="2">
    <source>
        <dbReference type="EMBL" id="KAK7476711.1"/>
    </source>
</evidence>
<protein>
    <recommendedName>
        <fullName evidence="1">THAP9-like helix-turn-helix domain-containing protein</fullName>
    </recommendedName>
</protein>
<organism evidence="2 3">
    <name type="scientific">Batillaria attramentaria</name>
    <dbReference type="NCBI Taxonomy" id="370345"/>
    <lineage>
        <taxon>Eukaryota</taxon>
        <taxon>Metazoa</taxon>
        <taxon>Spiralia</taxon>
        <taxon>Lophotrochozoa</taxon>
        <taxon>Mollusca</taxon>
        <taxon>Gastropoda</taxon>
        <taxon>Caenogastropoda</taxon>
        <taxon>Sorbeoconcha</taxon>
        <taxon>Cerithioidea</taxon>
        <taxon>Batillariidae</taxon>
        <taxon>Batillaria</taxon>
    </lineage>
</organism>
<gene>
    <name evidence="2" type="ORF">BaRGS_00032048</name>
</gene>
<dbReference type="EMBL" id="JACVVK020000368">
    <property type="protein sequence ID" value="KAK7476711.1"/>
    <property type="molecule type" value="Genomic_DNA"/>
</dbReference>
<accession>A0ABD0JPE5</accession>
<dbReference type="InterPro" id="IPR021896">
    <property type="entry name" value="THAP9-like_HTH"/>
</dbReference>
<comment type="caution">
    <text evidence="2">The sequence shown here is derived from an EMBL/GenBank/DDBJ whole genome shotgun (WGS) entry which is preliminary data.</text>
</comment>
<name>A0ABD0JPE5_9CAEN</name>
<proteinExistence type="predicted"/>
<reference evidence="2 3" key="1">
    <citation type="journal article" date="2023" name="Sci. Data">
        <title>Genome assembly of the Korean intertidal mud-creeper Batillaria attramentaria.</title>
        <authorList>
            <person name="Patra A.K."/>
            <person name="Ho P.T."/>
            <person name="Jun S."/>
            <person name="Lee S.J."/>
            <person name="Kim Y."/>
            <person name="Won Y.J."/>
        </authorList>
    </citation>
    <scope>NUCLEOTIDE SEQUENCE [LARGE SCALE GENOMIC DNA]</scope>
    <source>
        <strain evidence="2">Wonlab-2016</strain>
    </source>
</reference>
<evidence type="ECO:0000259" key="1">
    <source>
        <dbReference type="Pfam" id="PF12017"/>
    </source>
</evidence>
<dbReference type="AlphaFoldDB" id="A0ABD0JPE5"/>